<organism evidence="2 3">
    <name type="scientific">Multifurca ochricompacta</name>
    <dbReference type="NCBI Taxonomy" id="376703"/>
    <lineage>
        <taxon>Eukaryota</taxon>
        <taxon>Fungi</taxon>
        <taxon>Dikarya</taxon>
        <taxon>Basidiomycota</taxon>
        <taxon>Agaricomycotina</taxon>
        <taxon>Agaricomycetes</taxon>
        <taxon>Russulales</taxon>
        <taxon>Russulaceae</taxon>
        <taxon>Multifurca</taxon>
    </lineage>
</organism>
<evidence type="ECO:0000313" key="2">
    <source>
        <dbReference type="EMBL" id="KAI0296745.1"/>
    </source>
</evidence>
<name>A0AAD4M1X9_9AGAM</name>
<keyword evidence="1" id="KW-0812">Transmembrane</keyword>
<comment type="caution">
    <text evidence="2">The sequence shown here is derived from an EMBL/GenBank/DDBJ whole genome shotgun (WGS) entry which is preliminary data.</text>
</comment>
<feature type="transmembrane region" description="Helical" evidence="1">
    <location>
        <begin position="83"/>
        <end position="101"/>
    </location>
</feature>
<keyword evidence="3" id="KW-1185">Reference proteome</keyword>
<proteinExistence type="predicted"/>
<protein>
    <submittedName>
        <fullName evidence="2">Uncharacterized protein</fullName>
    </submittedName>
</protein>
<sequence>MRGQQQQHQQQQQQQQHNRWRNNVAWMTRGAGCVHRWHDFRTQSEIITWRTLRAWSGGSYSRNPENDDRWWTMEVGRMSEREGFAGLSLILFDIYVFFFVFDGTNNGWYWSSLTFFFLQRFATELAGRKARRRAWDGLGEEMARAGWFDA</sequence>
<keyword evidence="1" id="KW-1133">Transmembrane helix</keyword>
<evidence type="ECO:0000313" key="3">
    <source>
        <dbReference type="Proteomes" id="UP001203297"/>
    </source>
</evidence>
<accession>A0AAD4M1X9</accession>
<reference evidence="2" key="1">
    <citation type="journal article" date="2022" name="New Phytol.">
        <title>Evolutionary transition to the ectomycorrhizal habit in the genomes of a hyperdiverse lineage of mushroom-forming fungi.</title>
        <authorList>
            <person name="Looney B."/>
            <person name="Miyauchi S."/>
            <person name="Morin E."/>
            <person name="Drula E."/>
            <person name="Courty P.E."/>
            <person name="Kohler A."/>
            <person name="Kuo A."/>
            <person name="LaButti K."/>
            <person name="Pangilinan J."/>
            <person name="Lipzen A."/>
            <person name="Riley R."/>
            <person name="Andreopoulos W."/>
            <person name="He G."/>
            <person name="Johnson J."/>
            <person name="Nolan M."/>
            <person name="Tritt A."/>
            <person name="Barry K.W."/>
            <person name="Grigoriev I.V."/>
            <person name="Nagy L.G."/>
            <person name="Hibbett D."/>
            <person name="Henrissat B."/>
            <person name="Matheny P.B."/>
            <person name="Labbe J."/>
            <person name="Martin F.M."/>
        </authorList>
    </citation>
    <scope>NUCLEOTIDE SEQUENCE</scope>
    <source>
        <strain evidence="2">BPL690</strain>
    </source>
</reference>
<dbReference type="AlphaFoldDB" id="A0AAD4M1X9"/>
<evidence type="ECO:0000256" key="1">
    <source>
        <dbReference type="SAM" id="Phobius"/>
    </source>
</evidence>
<dbReference type="Proteomes" id="UP001203297">
    <property type="component" value="Unassembled WGS sequence"/>
</dbReference>
<keyword evidence="1" id="KW-0472">Membrane</keyword>
<gene>
    <name evidence="2" type="ORF">B0F90DRAFT_1017223</name>
</gene>
<dbReference type="EMBL" id="WTXG01000046">
    <property type="protein sequence ID" value="KAI0296745.1"/>
    <property type="molecule type" value="Genomic_DNA"/>
</dbReference>